<proteinExistence type="predicted"/>
<accession>A0A6G7VPA6</accession>
<evidence type="ECO:0000313" key="1">
    <source>
        <dbReference type="EMBL" id="QIK41834.1"/>
    </source>
</evidence>
<dbReference type="EMBL" id="CP049811">
    <property type="protein sequence ID" value="QIK41834.1"/>
    <property type="molecule type" value="Genomic_DNA"/>
</dbReference>
<dbReference type="Proteomes" id="UP000500791">
    <property type="component" value="Chromosome"/>
</dbReference>
<protein>
    <submittedName>
        <fullName evidence="1">Uncharacterized protein</fullName>
    </submittedName>
</protein>
<reference evidence="1 2" key="1">
    <citation type="submission" date="2020-03" db="EMBL/GenBank/DDBJ databases">
        <title>Complete genome sequence of Monaibacterium sp. ALG8 with diverse plasmids.</title>
        <authorList>
            <person name="Sun C."/>
        </authorList>
    </citation>
    <scope>NUCLEOTIDE SEQUENCE [LARGE SCALE GENOMIC DNA]</scope>
    <source>
        <strain evidence="1 2">ALG8</strain>
    </source>
</reference>
<dbReference type="KEGG" id="mon:G8E03_14365"/>
<name>A0A6G7VPA6_9RHOB</name>
<organism evidence="1 2">
    <name type="scientific">Pontivivens nitratireducens</name>
    <dbReference type="NCBI Taxonomy" id="2758038"/>
    <lineage>
        <taxon>Bacteria</taxon>
        <taxon>Pseudomonadati</taxon>
        <taxon>Pseudomonadota</taxon>
        <taxon>Alphaproteobacteria</taxon>
        <taxon>Rhodobacterales</taxon>
        <taxon>Paracoccaceae</taxon>
        <taxon>Pontivivens</taxon>
    </lineage>
</organism>
<keyword evidence="2" id="KW-1185">Reference proteome</keyword>
<dbReference type="AlphaFoldDB" id="A0A6G7VPA6"/>
<evidence type="ECO:0000313" key="2">
    <source>
        <dbReference type="Proteomes" id="UP000500791"/>
    </source>
</evidence>
<sequence length="286" mass="32865">MNFASIDQYLSETHSRIPPGAVAVLFVEDLAEVSATVAHHVRIGFSHILLIGRLSVDIRVPEGASITRIGEPVRSRGDAVAILNTLIDRFNGRWLYWGFNSEFLFYPYMESRTITDLTTFMVEERRDHVFGYVLDLYASDLEEAGDGVSHKTAHFDGSGYYGFQRYAEGHALDRQFDIFGGLTWRYEEFVPWDRRRIDRIPLFRAVEGLRMNDDLTLNVPEMNTLSCPWHHNVTAAVASFRVAKSLKRNPGSMFEIESFVWRGSTRFEWTSEQLLELGIIEPGQWF</sequence>
<gene>
    <name evidence="1" type="ORF">G8E03_14365</name>
</gene>
<dbReference type="RefSeq" id="WP_166193380.1">
    <property type="nucleotide sequence ID" value="NZ_CP049811.1"/>
</dbReference>